<reference evidence="2" key="1">
    <citation type="journal article" date="2022" name="Mol. Ecol. Resour.">
        <title>The genomes of chicory, endive, great burdock and yacon provide insights into Asteraceae palaeo-polyploidization history and plant inulin production.</title>
        <authorList>
            <person name="Fan W."/>
            <person name="Wang S."/>
            <person name="Wang H."/>
            <person name="Wang A."/>
            <person name="Jiang F."/>
            <person name="Liu H."/>
            <person name="Zhao H."/>
            <person name="Xu D."/>
            <person name="Zhang Y."/>
        </authorList>
    </citation>
    <scope>NUCLEOTIDE SEQUENCE [LARGE SCALE GENOMIC DNA]</scope>
    <source>
        <strain evidence="2">cv. Yunnan</strain>
    </source>
</reference>
<evidence type="ECO:0000313" key="2">
    <source>
        <dbReference type="Proteomes" id="UP001056120"/>
    </source>
</evidence>
<organism evidence="1 2">
    <name type="scientific">Smallanthus sonchifolius</name>
    <dbReference type="NCBI Taxonomy" id="185202"/>
    <lineage>
        <taxon>Eukaryota</taxon>
        <taxon>Viridiplantae</taxon>
        <taxon>Streptophyta</taxon>
        <taxon>Embryophyta</taxon>
        <taxon>Tracheophyta</taxon>
        <taxon>Spermatophyta</taxon>
        <taxon>Magnoliopsida</taxon>
        <taxon>eudicotyledons</taxon>
        <taxon>Gunneridae</taxon>
        <taxon>Pentapetalae</taxon>
        <taxon>asterids</taxon>
        <taxon>campanulids</taxon>
        <taxon>Asterales</taxon>
        <taxon>Asteraceae</taxon>
        <taxon>Asteroideae</taxon>
        <taxon>Heliantheae alliance</taxon>
        <taxon>Millerieae</taxon>
        <taxon>Smallanthus</taxon>
    </lineage>
</organism>
<dbReference type="EMBL" id="CM042027">
    <property type="protein sequence ID" value="KAI3802419.1"/>
    <property type="molecule type" value="Genomic_DNA"/>
</dbReference>
<proteinExistence type="predicted"/>
<reference evidence="1 2" key="2">
    <citation type="journal article" date="2022" name="Mol. Ecol. Resour.">
        <title>The genomes of chicory, endive, great burdock and yacon provide insights into Asteraceae paleo-polyploidization history and plant inulin production.</title>
        <authorList>
            <person name="Fan W."/>
            <person name="Wang S."/>
            <person name="Wang H."/>
            <person name="Wang A."/>
            <person name="Jiang F."/>
            <person name="Liu H."/>
            <person name="Zhao H."/>
            <person name="Xu D."/>
            <person name="Zhang Y."/>
        </authorList>
    </citation>
    <scope>NUCLEOTIDE SEQUENCE [LARGE SCALE GENOMIC DNA]</scope>
    <source>
        <strain evidence="2">cv. Yunnan</strain>
        <tissue evidence="1">Leaves</tissue>
    </source>
</reference>
<comment type="caution">
    <text evidence="1">The sequence shown here is derived from an EMBL/GenBank/DDBJ whole genome shotgun (WGS) entry which is preliminary data.</text>
</comment>
<protein>
    <submittedName>
        <fullName evidence="1">Uncharacterized protein</fullName>
    </submittedName>
</protein>
<keyword evidence="2" id="KW-1185">Reference proteome</keyword>
<dbReference type="Proteomes" id="UP001056120">
    <property type="component" value="Linkage Group LG10"/>
</dbReference>
<gene>
    <name evidence="1" type="ORF">L1987_30551</name>
</gene>
<sequence length="334" mass="38665">MCADEVVHNEEVVDKQNADDGVNCGNDEQDMQTTGAKIDEKNKKGENEEKHEADDEEEETILFMRTWLMEHGGYKQEDTQKWGLDKLKEEMNKAKIEIAMYENRSLEQTKKSSLNRMGDERLLKELGNLKKLVGAKSVLKEIQEATDPENVDKDVDTLLASVAFLQIGEPKKKEEINQEKRVKTLSNALKSPYVNRKVAMGDKLTTTESLVTNYIFKDTAASRYKKIKIAEIKRAAMTWRTLNNKVDCGIFAVRHMETHTGDPTWQCGFDDEKELEKQIRQVTELRYKYVSKILLSDLNIYKNHLLDLAKEYKKSTEGKKEDTKRNLFEELMER</sequence>
<evidence type="ECO:0000313" key="1">
    <source>
        <dbReference type="EMBL" id="KAI3802419.1"/>
    </source>
</evidence>
<name>A0ACB9I2I1_9ASTR</name>
<accession>A0ACB9I2I1</accession>